<name>A0AAU6V6X1_UNCXX</name>
<dbReference type="AlphaFoldDB" id="A0AAU6V6X1"/>
<reference evidence="2" key="1">
    <citation type="submission" date="2022-03" db="EMBL/GenBank/DDBJ databases">
        <title>Sea Food Isolates.</title>
        <authorList>
            <person name="Li c."/>
        </authorList>
    </citation>
    <scope>NUCLEOTIDE SEQUENCE</scope>
    <source>
        <strain evidence="2">19NY03SH02</strain>
    </source>
</reference>
<dbReference type="Pfam" id="PF14082">
    <property type="entry name" value="SduA_C"/>
    <property type="match status" value="1"/>
</dbReference>
<dbReference type="InterPro" id="IPR025359">
    <property type="entry name" value="SduA_C"/>
</dbReference>
<evidence type="ECO:0000259" key="1">
    <source>
        <dbReference type="Pfam" id="PF14082"/>
    </source>
</evidence>
<protein>
    <submittedName>
        <fullName evidence="2">DUF4263 domain-containing protein</fullName>
    </submittedName>
</protein>
<proteinExistence type="predicted"/>
<evidence type="ECO:0000313" key="2">
    <source>
        <dbReference type="EMBL" id="XAG82133.1"/>
    </source>
</evidence>
<feature type="domain" description="Shedu protein SduA C-terminal" evidence="1">
    <location>
        <begin position="199"/>
        <end position="374"/>
    </location>
</feature>
<organism evidence="2">
    <name type="scientific">bacterium 19NY03SH02</name>
    <dbReference type="NCBI Taxonomy" id="2920631"/>
    <lineage>
        <taxon>Bacteria</taxon>
    </lineage>
</organism>
<gene>
    <name evidence="2" type="ORF">MRN14_05950</name>
</gene>
<dbReference type="EMBL" id="CP095354">
    <property type="protein sequence ID" value="XAG82133.1"/>
    <property type="molecule type" value="Genomic_DNA"/>
</dbReference>
<sequence length="385" mass="44225">MAEEIDYYLNKKPGKTYMSRRLVISGERKLRHASKVIDSPDDYEYIKEKEEVVLRQTEGKRKEIIAKFLEDDRGISVVTIQSFNPSKGNPLKTHFSFIGSEIGKLIEFFHNVKSYEFENSEGVNITDEELKKIILSQGQARSLVIENEPLFRDVVRNEITSEDVVALGYRKKQLNVFARLIEDSEYFAKAKDTKQCHGDESLWQKFFEKNQWIFGYGLNYLYVSGFEDRKLEQIVQGSDLLNKGKRVDALMMTKGVISSLCFVEIKTHKTKLLSDTAYRPGCWAPSTELCGAVAQVQTTVALATRNLYEHIKPVTSDGDPTGEEVFNYKPKAFIVIGNLDEFVTPHGINKEKLRSFELYRNSINDVDILTFDELFERSRFIVEAS</sequence>
<accession>A0AAU6V6X1</accession>